<reference evidence="2" key="1">
    <citation type="submission" date="2014-05" db="EMBL/GenBank/DDBJ databases">
        <title>The transcriptome of the halophilic microalga Tetraselmis sp. GSL018 isolated from the Great Salt Lake, Utah.</title>
        <authorList>
            <person name="Jinkerson R.E."/>
            <person name="D'Adamo S."/>
            <person name="Posewitz M.C."/>
        </authorList>
    </citation>
    <scope>NUCLEOTIDE SEQUENCE</scope>
    <source>
        <strain evidence="2">GSL018</strain>
    </source>
</reference>
<evidence type="ECO:0000313" key="2">
    <source>
        <dbReference type="EMBL" id="JAC68126.1"/>
    </source>
</evidence>
<organism evidence="2">
    <name type="scientific">Tetraselmis sp. GSL018</name>
    <dbReference type="NCBI Taxonomy" id="582737"/>
    <lineage>
        <taxon>Eukaryota</taxon>
        <taxon>Viridiplantae</taxon>
        <taxon>Chlorophyta</taxon>
        <taxon>core chlorophytes</taxon>
        <taxon>Chlorodendrophyceae</taxon>
        <taxon>Chlorodendrales</taxon>
        <taxon>Chlorodendraceae</taxon>
        <taxon>Tetraselmis</taxon>
    </lineage>
</organism>
<dbReference type="PANTHER" id="PTHR36749">
    <property type="entry name" value="F7O18.3 PROTEIN"/>
    <property type="match status" value="1"/>
</dbReference>
<gene>
    <name evidence="2" type="ORF">TSPGSL018_9471</name>
</gene>
<feature type="region of interest" description="Disordered" evidence="1">
    <location>
        <begin position="184"/>
        <end position="226"/>
    </location>
</feature>
<dbReference type="PANTHER" id="PTHR36749:SF1">
    <property type="entry name" value="F7O18.3 PROTEIN"/>
    <property type="match status" value="1"/>
</dbReference>
<name>A0A061RCC1_9CHLO</name>
<dbReference type="AlphaFoldDB" id="A0A061RCC1"/>
<feature type="compositionally biased region" description="Basic and acidic residues" evidence="1">
    <location>
        <begin position="194"/>
        <end position="207"/>
    </location>
</feature>
<feature type="non-terminal residue" evidence="2">
    <location>
        <position position="1"/>
    </location>
</feature>
<proteinExistence type="predicted"/>
<feature type="region of interest" description="Disordered" evidence="1">
    <location>
        <begin position="68"/>
        <end position="94"/>
    </location>
</feature>
<evidence type="ECO:0000256" key="1">
    <source>
        <dbReference type="SAM" id="MobiDB-lite"/>
    </source>
</evidence>
<sequence>GLFSDLQRHQLDIYRLWGVSSGALITTDDSFVFNKLVRELKGLVQALGEPDPASDAELERLKERMESLRSSGYGQDRAAEPQTGGGGGTEDDPFALGELLEQQRAKKRRRKARTVEWTPAELELMRREALVSCFEVMRDHCYAKQWARTSVDIALMELYEQSHKFCESQRPRLAGFKAFVTEQRARRKQGPSAKESRRDVTDFEKARATWSSSQVSHRGKVGAQGDHKAEMWLG</sequence>
<dbReference type="EMBL" id="GBEZ01018297">
    <property type="protein sequence ID" value="JAC68126.1"/>
    <property type="molecule type" value="Transcribed_RNA"/>
</dbReference>
<accession>A0A061RCC1</accession>
<protein>
    <submittedName>
        <fullName evidence="2">Uncharacterized protein</fullName>
    </submittedName>
</protein>